<evidence type="ECO:0000256" key="5">
    <source>
        <dbReference type="ARBA" id="ARBA00023136"/>
    </source>
</evidence>
<dbReference type="EMBL" id="JACHVA010000053">
    <property type="protein sequence ID" value="MBC2601563.1"/>
    <property type="molecule type" value="Genomic_DNA"/>
</dbReference>
<keyword evidence="5 6" id="KW-0472">Membrane</keyword>
<evidence type="ECO:0000259" key="7">
    <source>
        <dbReference type="PROSITE" id="PS50850"/>
    </source>
</evidence>
<keyword evidence="4 6" id="KW-1133">Transmembrane helix</keyword>
<dbReference type="GO" id="GO:0022857">
    <property type="term" value="F:transmembrane transporter activity"/>
    <property type="evidence" value="ECO:0007669"/>
    <property type="project" value="InterPro"/>
</dbReference>
<reference evidence="8 9" key="1">
    <citation type="submission" date="2020-07" db="EMBL/GenBank/DDBJ databases">
        <authorList>
            <person name="Feng X."/>
        </authorList>
    </citation>
    <scope>NUCLEOTIDE SEQUENCE [LARGE SCALE GENOMIC DNA]</scope>
    <source>
        <strain evidence="8 9">JCM14086</strain>
    </source>
</reference>
<dbReference type="GO" id="GO:0016020">
    <property type="term" value="C:membrane"/>
    <property type="evidence" value="ECO:0007669"/>
    <property type="project" value="UniProtKB-SubCell"/>
</dbReference>
<dbReference type="PANTHER" id="PTHR42718">
    <property type="entry name" value="MAJOR FACILITATOR SUPERFAMILY MULTIDRUG TRANSPORTER MFSC"/>
    <property type="match status" value="1"/>
</dbReference>
<keyword evidence="2" id="KW-0813">Transport</keyword>
<feature type="transmembrane region" description="Helical" evidence="6">
    <location>
        <begin position="400"/>
        <end position="420"/>
    </location>
</feature>
<dbReference type="InterPro" id="IPR036259">
    <property type="entry name" value="MFS_trans_sf"/>
</dbReference>
<evidence type="ECO:0000256" key="3">
    <source>
        <dbReference type="ARBA" id="ARBA00022692"/>
    </source>
</evidence>
<name>A0A7X1E430_9BACT</name>
<dbReference type="Gene3D" id="1.20.1720.10">
    <property type="entry name" value="Multidrug resistance protein D"/>
    <property type="match status" value="1"/>
</dbReference>
<feature type="transmembrane region" description="Helical" evidence="6">
    <location>
        <begin position="170"/>
        <end position="187"/>
    </location>
</feature>
<dbReference type="CDD" id="cd17321">
    <property type="entry name" value="MFS_MMR_MDR_like"/>
    <property type="match status" value="1"/>
</dbReference>
<comment type="subcellular location">
    <subcellularLocation>
        <location evidence="1">Membrane</location>
        <topology evidence="1">Multi-pass membrane protein</topology>
    </subcellularLocation>
</comment>
<sequence>MRDTSSSRRRTFFLIFGICGGPFIIGTDMLSIGVALAPMAGDLDASLSTLQWFMSGYGIGVATFLISAGKLSDLFGARKMNCAGMLLFAGASVLMALAPSSGVAIAARLLQGVAGAFMISSSLGIAGQHFEGAARARVFSTIMAMAGLGMGVGPLLGGALIHWFDWRAVFWANLPMTFLFLANNLIFLPKQQPALRKSFDFPGLVLLTMTVLLLAVPLSQAGEWGWSSLWTLGLLGGFFVSLGILIVWEKRAKEPLLDFSVLTVSGFIPANLCAFLSYAISLGWLFLFSLYLHHVKAFSALETGLFFLPYALAYFLGGMLSSHLGKWMGWRPFLFIGLAILTAGIGGFSFVDEGTPYGFLGVGAALVGLGYIFANNAAMSLAQGKMPVEKSGAASGISMMARWLGSALGIAVMTLVLHGASRSALDQKLLSESLSLPQTKLLDVLTEEGSWHEALVALPREKEREALALLASSFSAGVDRGLLVLTGCGLFSLLLVGAVPGPANPRRE</sequence>
<feature type="transmembrane region" description="Helical" evidence="6">
    <location>
        <begin position="482"/>
        <end position="503"/>
    </location>
</feature>
<dbReference type="PROSITE" id="PS50850">
    <property type="entry name" value="MFS"/>
    <property type="match status" value="1"/>
</dbReference>
<feature type="transmembrane region" description="Helical" evidence="6">
    <location>
        <begin position="49"/>
        <end position="68"/>
    </location>
</feature>
<dbReference type="Pfam" id="PF07690">
    <property type="entry name" value="MFS_1"/>
    <property type="match status" value="1"/>
</dbReference>
<evidence type="ECO:0000313" key="8">
    <source>
        <dbReference type="EMBL" id="MBC2601563.1"/>
    </source>
</evidence>
<protein>
    <submittedName>
        <fullName evidence="8">MFS transporter</fullName>
    </submittedName>
</protein>
<feature type="transmembrane region" description="Helical" evidence="6">
    <location>
        <begin position="12"/>
        <end position="37"/>
    </location>
</feature>
<feature type="transmembrane region" description="Helical" evidence="6">
    <location>
        <begin position="224"/>
        <end position="247"/>
    </location>
</feature>
<evidence type="ECO:0000256" key="4">
    <source>
        <dbReference type="ARBA" id="ARBA00022989"/>
    </source>
</evidence>
<feature type="transmembrane region" description="Helical" evidence="6">
    <location>
        <begin position="138"/>
        <end position="164"/>
    </location>
</feature>
<gene>
    <name evidence="8" type="ORF">H5P30_07205</name>
</gene>
<evidence type="ECO:0000256" key="2">
    <source>
        <dbReference type="ARBA" id="ARBA00022448"/>
    </source>
</evidence>
<dbReference type="InterPro" id="IPR011701">
    <property type="entry name" value="MFS"/>
</dbReference>
<dbReference type="PANTHER" id="PTHR42718:SF9">
    <property type="entry name" value="MAJOR FACILITATOR SUPERFAMILY MULTIDRUG TRANSPORTER MFSC"/>
    <property type="match status" value="1"/>
</dbReference>
<evidence type="ECO:0000256" key="1">
    <source>
        <dbReference type="ARBA" id="ARBA00004141"/>
    </source>
</evidence>
<evidence type="ECO:0000313" key="9">
    <source>
        <dbReference type="Proteomes" id="UP000525652"/>
    </source>
</evidence>
<keyword evidence="9" id="KW-1185">Reference proteome</keyword>
<dbReference type="AlphaFoldDB" id="A0A7X1E430"/>
<comment type="caution">
    <text evidence="8">The sequence shown here is derived from an EMBL/GenBank/DDBJ whole genome shotgun (WGS) entry which is preliminary data.</text>
</comment>
<evidence type="ECO:0000256" key="6">
    <source>
        <dbReference type="SAM" id="Phobius"/>
    </source>
</evidence>
<accession>A0A7X1E430</accession>
<keyword evidence="3 6" id="KW-0812">Transmembrane</keyword>
<dbReference type="SUPFAM" id="SSF103473">
    <property type="entry name" value="MFS general substrate transporter"/>
    <property type="match status" value="1"/>
</dbReference>
<feature type="transmembrane region" description="Helical" evidence="6">
    <location>
        <begin position="357"/>
        <end position="379"/>
    </location>
</feature>
<dbReference type="PRINTS" id="PR01036">
    <property type="entry name" value="TCRTETB"/>
</dbReference>
<dbReference type="Proteomes" id="UP000525652">
    <property type="component" value="Unassembled WGS sequence"/>
</dbReference>
<dbReference type="Gene3D" id="1.20.1250.20">
    <property type="entry name" value="MFS general substrate transporter like domains"/>
    <property type="match status" value="1"/>
</dbReference>
<organism evidence="8 9">
    <name type="scientific">Puniceicoccus vermicola</name>
    <dbReference type="NCBI Taxonomy" id="388746"/>
    <lineage>
        <taxon>Bacteria</taxon>
        <taxon>Pseudomonadati</taxon>
        <taxon>Verrucomicrobiota</taxon>
        <taxon>Opitutia</taxon>
        <taxon>Puniceicoccales</taxon>
        <taxon>Puniceicoccaceae</taxon>
        <taxon>Puniceicoccus</taxon>
    </lineage>
</organism>
<feature type="transmembrane region" description="Helical" evidence="6">
    <location>
        <begin position="333"/>
        <end position="351"/>
    </location>
</feature>
<feature type="transmembrane region" description="Helical" evidence="6">
    <location>
        <begin position="304"/>
        <end position="321"/>
    </location>
</feature>
<feature type="transmembrane region" description="Helical" evidence="6">
    <location>
        <begin position="199"/>
        <end position="218"/>
    </location>
</feature>
<dbReference type="InterPro" id="IPR020846">
    <property type="entry name" value="MFS_dom"/>
</dbReference>
<feature type="transmembrane region" description="Helical" evidence="6">
    <location>
        <begin position="259"/>
        <end position="292"/>
    </location>
</feature>
<feature type="transmembrane region" description="Helical" evidence="6">
    <location>
        <begin position="80"/>
        <end position="99"/>
    </location>
</feature>
<feature type="domain" description="Major facilitator superfamily (MFS) profile" evidence="7">
    <location>
        <begin position="14"/>
        <end position="504"/>
    </location>
</feature>
<dbReference type="RefSeq" id="WP_185692273.1">
    <property type="nucleotide sequence ID" value="NZ_JACHVA010000053.1"/>
</dbReference>
<proteinExistence type="predicted"/>